<protein>
    <submittedName>
        <fullName evidence="1">Uncharacterized protein</fullName>
    </submittedName>
</protein>
<accession>A0A178T4E3</accession>
<dbReference type="AlphaFoldDB" id="A0A178T4E3"/>
<evidence type="ECO:0000313" key="2">
    <source>
        <dbReference type="Proteomes" id="UP000078336"/>
    </source>
</evidence>
<dbReference type="RefSeq" id="WP_064214542.1">
    <property type="nucleotide sequence ID" value="NZ_LUCQ01000167.1"/>
</dbReference>
<dbReference type="Proteomes" id="UP000078336">
    <property type="component" value="Unassembled WGS sequence"/>
</dbReference>
<reference evidence="1 2" key="1">
    <citation type="submission" date="2016-03" db="EMBL/GenBank/DDBJ databases">
        <title>Spore heat resistance.</title>
        <authorList>
            <person name="Boekhorst J."/>
            <person name="Berendsen E.M."/>
            <person name="Wells-Bennik M.H."/>
            <person name="Kuipers O.P."/>
        </authorList>
    </citation>
    <scope>NUCLEOTIDE SEQUENCE [LARGE SCALE GENOMIC DNA]</scope>
    <source>
        <strain evidence="1 2">AF16</strain>
    </source>
</reference>
<gene>
    <name evidence="1" type="ORF">TAF16_2687</name>
</gene>
<dbReference type="OrthoDB" id="2943376at2"/>
<sequence>MENKKKLQIQIPDEIIRNQCVEFNHYDFGVYAMLRYAHFRNPNKDKDKLEIEHKFMMNKLFINDSRTLKKSLNKLYKYGFIEEEIKRLPRNGILKLEFNPSPFKTKSFTQLPSNLINKIEHIGLIGYRLIYYYESYINRKDVISKQFCFVGQDTISSELNINKETIKKYNDILKKSKLVTIKKHKLEFDGYDDLDNIVFNKYHNHYYVHIDKM</sequence>
<dbReference type="EMBL" id="LUCQ01000167">
    <property type="protein sequence ID" value="OAO76340.1"/>
    <property type="molecule type" value="Genomic_DNA"/>
</dbReference>
<comment type="caution">
    <text evidence="1">The sequence shown here is derived from an EMBL/GenBank/DDBJ whole genome shotgun (WGS) entry which is preliminary data.</text>
</comment>
<evidence type="ECO:0000313" key="1">
    <source>
        <dbReference type="EMBL" id="OAO76340.1"/>
    </source>
</evidence>
<keyword evidence="2" id="KW-1185">Reference proteome</keyword>
<organism evidence="1 2">
    <name type="scientific">Anoxybacillus flavithermus</name>
    <dbReference type="NCBI Taxonomy" id="33934"/>
    <lineage>
        <taxon>Bacteria</taxon>
        <taxon>Bacillati</taxon>
        <taxon>Bacillota</taxon>
        <taxon>Bacilli</taxon>
        <taxon>Bacillales</taxon>
        <taxon>Anoxybacillaceae</taxon>
        <taxon>Anoxybacillus</taxon>
    </lineage>
</organism>
<proteinExistence type="predicted"/>
<dbReference type="PATRIC" id="fig|33934.7.peg.2901"/>
<name>A0A178T4E3_9BACL</name>